<reference evidence="2 3" key="1">
    <citation type="submission" date="2016-12" db="EMBL/GenBank/DDBJ databases">
        <title>The genomes of Aspergillus section Nigri reveals drivers in fungal speciation.</title>
        <authorList>
            <consortium name="DOE Joint Genome Institute"/>
            <person name="Vesth T.C."/>
            <person name="Nybo J."/>
            <person name="Theobald S."/>
            <person name="Brandl J."/>
            <person name="Frisvad J.C."/>
            <person name="Nielsen K.F."/>
            <person name="Lyhne E.K."/>
            <person name="Kogle M.E."/>
            <person name="Kuo A."/>
            <person name="Riley R."/>
            <person name="Clum A."/>
            <person name="Nolan M."/>
            <person name="Lipzen A."/>
            <person name="Salamov A."/>
            <person name="Henrissat B."/>
            <person name="Wiebenga A."/>
            <person name="De Vries R.P."/>
            <person name="Grigoriev I.V."/>
            <person name="Mortensen U.H."/>
            <person name="Andersen M.R."/>
            <person name="Baker S.E."/>
        </authorList>
    </citation>
    <scope>NUCLEOTIDE SEQUENCE [LARGE SCALE GENOMIC DNA]</scope>
    <source>
        <strain evidence="2 3">CBS 117.55</strain>
    </source>
</reference>
<dbReference type="Proteomes" id="UP000247233">
    <property type="component" value="Unassembled WGS sequence"/>
</dbReference>
<organism evidence="2 3">
    <name type="scientific">Aspergillus heteromorphus CBS 117.55</name>
    <dbReference type="NCBI Taxonomy" id="1448321"/>
    <lineage>
        <taxon>Eukaryota</taxon>
        <taxon>Fungi</taxon>
        <taxon>Dikarya</taxon>
        <taxon>Ascomycota</taxon>
        <taxon>Pezizomycotina</taxon>
        <taxon>Eurotiomycetes</taxon>
        <taxon>Eurotiomycetidae</taxon>
        <taxon>Eurotiales</taxon>
        <taxon>Aspergillaceae</taxon>
        <taxon>Aspergillus</taxon>
        <taxon>Aspergillus subgen. Circumdati</taxon>
    </lineage>
</organism>
<dbReference type="AlphaFoldDB" id="A0A317VS16"/>
<dbReference type="GeneID" id="37065868"/>
<evidence type="ECO:0000256" key="1">
    <source>
        <dbReference type="SAM" id="MobiDB-lite"/>
    </source>
</evidence>
<comment type="caution">
    <text evidence="2">The sequence shown here is derived from an EMBL/GenBank/DDBJ whole genome shotgun (WGS) entry which is preliminary data.</text>
</comment>
<accession>A0A317VS16</accession>
<proteinExistence type="predicted"/>
<gene>
    <name evidence="2" type="ORF">BO70DRAFT_363683</name>
</gene>
<keyword evidence="3" id="KW-1185">Reference proteome</keyword>
<name>A0A317VS16_9EURO</name>
<feature type="region of interest" description="Disordered" evidence="1">
    <location>
        <begin position="1"/>
        <end position="101"/>
    </location>
</feature>
<dbReference type="EMBL" id="MSFL01000019">
    <property type="protein sequence ID" value="PWY77126.1"/>
    <property type="molecule type" value="Genomic_DNA"/>
</dbReference>
<evidence type="ECO:0000313" key="3">
    <source>
        <dbReference type="Proteomes" id="UP000247233"/>
    </source>
</evidence>
<sequence>MSTENQKQAQKKGKILMAAKGNMTERQTRSSQASQAIDERTKSCAQASSAVSADRSTPKAPLPRQAPGAGGPPGACSSASVPPPFGPPIQAGRNVHEHCSH</sequence>
<protein>
    <submittedName>
        <fullName evidence="2">Uncharacterized protein</fullName>
    </submittedName>
</protein>
<evidence type="ECO:0000313" key="2">
    <source>
        <dbReference type="EMBL" id="PWY77126.1"/>
    </source>
</evidence>
<dbReference type="VEuPathDB" id="FungiDB:BO70DRAFT_363683"/>
<dbReference type="RefSeq" id="XP_025397887.1">
    <property type="nucleotide sequence ID" value="XM_025543631.1"/>
</dbReference>
<feature type="compositionally biased region" description="Polar residues" evidence="1">
    <location>
        <begin position="43"/>
        <end position="55"/>
    </location>
</feature>